<evidence type="ECO:0000313" key="1">
    <source>
        <dbReference type="EMBL" id="CAC5381080.1"/>
    </source>
</evidence>
<keyword evidence="2" id="KW-1185">Reference proteome</keyword>
<dbReference type="Proteomes" id="UP000507470">
    <property type="component" value="Unassembled WGS sequence"/>
</dbReference>
<dbReference type="AlphaFoldDB" id="A0A6J8BCQ2"/>
<dbReference type="EMBL" id="CACVKT020002988">
    <property type="protein sequence ID" value="CAC5381080.1"/>
    <property type="molecule type" value="Genomic_DNA"/>
</dbReference>
<reference evidence="1 2" key="1">
    <citation type="submission" date="2020-06" db="EMBL/GenBank/DDBJ databases">
        <authorList>
            <person name="Li R."/>
            <person name="Bekaert M."/>
        </authorList>
    </citation>
    <scope>NUCLEOTIDE SEQUENCE [LARGE SCALE GENOMIC DNA]</scope>
    <source>
        <strain evidence="2">wild</strain>
    </source>
</reference>
<accession>A0A6J8BCQ2</accession>
<gene>
    <name evidence="1" type="ORF">MCOR_16995</name>
</gene>
<dbReference type="OrthoDB" id="6126768at2759"/>
<protein>
    <submittedName>
        <fullName evidence="1">Uncharacterized protein</fullName>
    </submittedName>
</protein>
<organism evidence="1 2">
    <name type="scientific">Mytilus coruscus</name>
    <name type="common">Sea mussel</name>
    <dbReference type="NCBI Taxonomy" id="42192"/>
    <lineage>
        <taxon>Eukaryota</taxon>
        <taxon>Metazoa</taxon>
        <taxon>Spiralia</taxon>
        <taxon>Lophotrochozoa</taxon>
        <taxon>Mollusca</taxon>
        <taxon>Bivalvia</taxon>
        <taxon>Autobranchia</taxon>
        <taxon>Pteriomorphia</taxon>
        <taxon>Mytilida</taxon>
        <taxon>Mytiloidea</taxon>
        <taxon>Mytilidae</taxon>
        <taxon>Mytilinae</taxon>
        <taxon>Mytilus</taxon>
    </lineage>
</organism>
<proteinExistence type="predicted"/>
<sequence length="185" mass="21272">MMADNSKNDRQIQLTEEGSESVYEIIDESALSKTLEPSTFRTQNSYLDVTYSPNTQMNVKDNLGIIFSTRISSQSQPVKNTSVRWQRGSLEESVFGCQGELQSAYSDGYLRPRSFAHHNGIYKMMEKQRTFCSNKDKMARKEYDGHVYDEPAYDGTGRQANYDRLNVSKDRSNSRNEIVLVQHQE</sequence>
<evidence type="ECO:0000313" key="2">
    <source>
        <dbReference type="Proteomes" id="UP000507470"/>
    </source>
</evidence>
<name>A0A6J8BCQ2_MYTCO</name>